<dbReference type="PROSITE" id="PS50893">
    <property type="entry name" value="ABC_TRANSPORTER_2"/>
    <property type="match status" value="2"/>
</dbReference>
<dbReference type="Proteomes" id="UP000709466">
    <property type="component" value="Unassembled WGS sequence"/>
</dbReference>
<evidence type="ECO:0000313" key="7">
    <source>
        <dbReference type="Proteomes" id="UP000709466"/>
    </source>
</evidence>
<evidence type="ECO:0000256" key="3">
    <source>
        <dbReference type="ARBA" id="ARBA00022840"/>
    </source>
</evidence>
<keyword evidence="3 6" id="KW-0067">ATP-binding</keyword>
<evidence type="ECO:0000256" key="4">
    <source>
        <dbReference type="SAM" id="MobiDB-lite"/>
    </source>
</evidence>
<dbReference type="SUPFAM" id="SSF52540">
    <property type="entry name" value="P-loop containing nucleoside triphosphate hydrolases"/>
    <property type="match status" value="2"/>
</dbReference>
<feature type="domain" description="ABC transporter" evidence="5">
    <location>
        <begin position="5"/>
        <end position="233"/>
    </location>
</feature>
<dbReference type="GO" id="GO:0005524">
    <property type="term" value="F:ATP binding"/>
    <property type="evidence" value="ECO:0007669"/>
    <property type="project" value="UniProtKB-KW"/>
</dbReference>
<dbReference type="PANTHER" id="PTHR19211">
    <property type="entry name" value="ATP-BINDING TRANSPORT PROTEIN-RELATED"/>
    <property type="match status" value="1"/>
</dbReference>
<evidence type="ECO:0000256" key="2">
    <source>
        <dbReference type="ARBA" id="ARBA00022741"/>
    </source>
</evidence>
<evidence type="ECO:0000256" key="1">
    <source>
        <dbReference type="ARBA" id="ARBA00022737"/>
    </source>
</evidence>
<dbReference type="InterPro" id="IPR017871">
    <property type="entry name" value="ABC_transporter-like_CS"/>
</dbReference>
<dbReference type="Pfam" id="PF00005">
    <property type="entry name" value="ABC_tran"/>
    <property type="match status" value="2"/>
</dbReference>
<evidence type="ECO:0000259" key="5">
    <source>
        <dbReference type="PROSITE" id="PS50893"/>
    </source>
</evidence>
<feature type="domain" description="ABC transporter" evidence="5">
    <location>
        <begin position="335"/>
        <end position="524"/>
    </location>
</feature>
<evidence type="ECO:0000313" key="6">
    <source>
        <dbReference type="EMBL" id="NIY73688.1"/>
    </source>
</evidence>
<dbReference type="Gene3D" id="3.40.50.300">
    <property type="entry name" value="P-loop containing nucleotide triphosphate hydrolases"/>
    <property type="match status" value="2"/>
</dbReference>
<dbReference type="InterPro" id="IPR050611">
    <property type="entry name" value="ABCF"/>
</dbReference>
<dbReference type="SMART" id="SM00382">
    <property type="entry name" value="AAA"/>
    <property type="match status" value="2"/>
</dbReference>
<dbReference type="InterPro" id="IPR027417">
    <property type="entry name" value="P-loop_NTPase"/>
</dbReference>
<comment type="caution">
    <text evidence="6">The sequence shown here is derived from an EMBL/GenBank/DDBJ whole genome shotgun (WGS) entry which is preliminary data.</text>
</comment>
<proteinExistence type="predicted"/>
<feature type="compositionally biased region" description="Basic and acidic residues" evidence="4">
    <location>
        <begin position="251"/>
        <end position="263"/>
    </location>
</feature>
<dbReference type="PROSITE" id="PS00211">
    <property type="entry name" value="ABC_TRANSPORTER_1"/>
    <property type="match status" value="1"/>
</dbReference>
<accession>A0ABX0W016</accession>
<keyword evidence="2" id="KW-0547">Nucleotide-binding</keyword>
<keyword evidence="1" id="KW-0677">Repeat</keyword>
<name>A0ABX0W016_9RHOB</name>
<reference evidence="6 7" key="1">
    <citation type="submission" date="2020-03" db="EMBL/GenBank/DDBJ databases">
        <title>Bacterial isolates of synthetic phycosphere.</title>
        <authorList>
            <person name="Fu H."/>
            <person name="Moran M.A."/>
        </authorList>
    </citation>
    <scope>NUCLEOTIDE SEQUENCE [LARGE SCALE GENOMIC DNA]</scope>
    <source>
        <strain evidence="6 7">HF1</strain>
    </source>
</reference>
<gene>
    <name evidence="6" type="ORF">HCZ30_14740</name>
</gene>
<dbReference type="InterPro" id="IPR003593">
    <property type="entry name" value="AAA+_ATPase"/>
</dbReference>
<dbReference type="EMBL" id="JAATOP010000012">
    <property type="protein sequence ID" value="NIY73688.1"/>
    <property type="molecule type" value="Genomic_DNA"/>
</dbReference>
<keyword evidence="7" id="KW-1185">Reference proteome</keyword>
<sequence length="528" mass="55870">MPASISLSRLSWSKPDGSPLFTDLDLTFGTERTGVVGRNGAGKSTLLRLAAGLIAPPSGQVTVSGTLAMMRQIHDPDVAIADLFDVRPALAVLDRAENGVATAEDIAEADWTLPDRMAAALTRCGLDADLMTPLASLSGGQQTRAALAAVVFAQPDILLMDEPTNNLDRAGRCLVIDLLGSWKGAAVVVSHDRELLEKMDAIVELTSLGASRYGGNYSAYRALKENELAAAESALAHAEKVRDDTALRAREAAERKARKDAAGRKSRVGGSQPKMFHDFEKNRAEASASAGIRLRNVRRAEAEDALTAARQKVEVLTPINMDVASTAMPADKTVLTLRDVSASYMPDKPVIGKLSLTITGPQRIVVSGPNGSGKTTLVKLITGQMPPTSGEVRMHVGWALLDQHLDVIEHGQSLRDTFLARHSGATTQDAHAALARFGFRADDALRDAGEFSGGERLRAGLACVLGGTPPPQLLILDEPTNHLDLAGLEALEAALAAYDGAVLAISHDAAFIHRLAPNRTVVLGPISP</sequence>
<dbReference type="RefSeq" id="WP_167639073.1">
    <property type="nucleotide sequence ID" value="NZ_JAATOP010000012.1"/>
</dbReference>
<feature type="region of interest" description="Disordered" evidence="4">
    <location>
        <begin position="251"/>
        <end position="274"/>
    </location>
</feature>
<organism evidence="6 7">
    <name type="scientific">Marivivens donghaensis</name>
    <dbReference type="NCBI Taxonomy" id="1699413"/>
    <lineage>
        <taxon>Bacteria</taxon>
        <taxon>Pseudomonadati</taxon>
        <taxon>Pseudomonadota</taxon>
        <taxon>Alphaproteobacteria</taxon>
        <taxon>Rhodobacterales</taxon>
        <taxon>Paracoccaceae</taxon>
        <taxon>Marivivens group</taxon>
        <taxon>Marivivens</taxon>
    </lineage>
</organism>
<protein>
    <submittedName>
        <fullName evidence="6">ABC-F family ATP-binding cassette domain-containing protein</fullName>
    </submittedName>
</protein>
<dbReference type="InterPro" id="IPR003439">
    <property type="entry name" value="ABC_transporter-like_ATP-bd"/>
</dbReference>
<dbReference type="PANTHER" id="PTHR19211:SF6">
    <property type="entry name" value="BLL7188 PROTEIN"/>
    <property type="match status" value="1"/>
</dbReference>